<sequence length="466" mass="52074">MSKGERKLHARVNKKMDIFIVTALSLLYLLNGLDRGNIGNAETGGYSKDVGMSPTSINNATSLFFITFICFQPVSAALGKRVGARYWIPFLMVCWGAFTIAHAFVKSEGMLIALRLMIGVFEAGFYPCAVYYLSSCYIRWDLARRLALFYGMYAVSGAFSGVIAYYLLQISAGQLRGWQYLFIVEGALTVTFAILAYFWLPQHPNTAFFLNQEERMWAVERISRDSGGKDGFSQTLTKKDLVEAARDWKFWLLLPCNIAASTPSQAFSVFLPIIVEDLGHTSYHANLMSVPIYAIGAIGLYAIAWDSDRKQERGHHIALSLAFVFVGLIMVIEIANAKGRYAGLCVLQIGSYTAPPLVAAWLANNTPEPGKRAIVLGLNGWGNLAGVIGSQLFKPRYGPRYRMPFFVCLGINIFSVAGFFCYRMLLDQVNKRRATQLYEMSEDEIIQERSGDERLGDKNLTFQYSL</sequence>
<reference evidence="1 2" key="1">
    <citation type="journal article" date="2018" name="Mol. Biol. Evol.">
        <title>Broad Genomic Sampling Reveals a Smut Pathogenic Ancestry of the Fungal Clade Ustilaginomycotina.</title>
        <authorList>
            <person name="Kijpornyongpan T."/>
            <person name="Mondo S.J."/>
            <person name="Barry K."/>
            <person name="Sandor L."/>
            <person name="Lee J."/>
            <person name="Lipzen A."/>
            <person name="Pangilinan J."/>
            <person name="LaButti K."/>
            <person name="Hainaut M."/>
            <person name="Henrissat B."/>
            <person name="Grigoriev I.V."/>
            <person name="Spatafora J.W."/>
            <person name="Aime M.C."/>
        </authorList>
    </citation>
    <scope>NUCLEOTIDE SEQUENCE [LARGE SCALE GENOMIC DNA]</scope>
    <source>
        <strain evidence="1 2">SA 807</strain>
    </source>
</reference>
<gene>
    <name evidence="1" type="ORF">IE53DRAFT_309412</name>
</gene>
<accession>A0ACD0P754</accession>
<proteinExistence type="predicted"/>
<keyword evidence="2" id="KW-1185">Reference proteome</keyword>
<protein>
    <submittedName>
        <fullName evidence="1">MFS general substrate transporter</fullName>
    </submittedName>
</protein>
<dbReference type="EMBL" id="KZ819705">
    <property type="protein sequence ID" value="PWN53886.1"/>
    <property type="molecule type" value="Genomic_DNA"/>
</dbReference>
<evidence type="ECO:0000313" key="2">
    <source>
        <dbReference type="Proteomes" id="UP000245626"/>
    </source>
</evidence>
<name>A0ACD0P754_9BASI</name>
<evidence type="ECO:0000313" key="1">
    <source>
        <dbReference type="EMBL" id="PWN53886.1"/>
    </source>
</evidence>
<dbReference type="Proteomes" id="UP000245626">
    <property type="component" value="Unassembled WGS sequence"/>
</dbReference>
<organism evidence="1 2">
    <name type="scientific">Violaceomyces palustris</name>
    <dbReference type="NCBI Taxonomy" id="1673888"/>
    <lineage>
        <taxon>Eukaryota</taxon>
        <taxon>Fungi</taxon>
        <taxon>Dikarya</taxon>
        <taxon>Basidiomycota</taxon>
        <taxon>Ustilaginomycotina</taxon>
        <taxon>Ustilaginomycetes</taxon>
        <taxon>Violaceomycetales</taxon>
        <taxon>Violaceomycetaceae</taxon>
        <taxon>Violaceomyces</taxon>
    </lineage>
</organism>